<keyword evidence="5" id="KW-0560">Oxidoreductase</keyword>
<dbReference type="NCBIfam" id="NF004832">
    <property type="entry name" value="PRK06184.1"/>
    <property type="match status" value="1"/>
</dbReference>
<evidence type="ECO:0000313" key="5">
    <source>
        <dbReference type="EMBL" id="AHH95442.1"/>
    </source>
</evidence>
<evidence type="ECO:0000313" key="6">
    <source>
        <dbReference type="Proteomes" id="UP000019225"/>
    </source>
</evidence>
<name>W5W3M5_9PSEU</name>
<reference evidence="5 6" key="1">
    <citation type="journal article" date="2014" name="BMC Genomics">
        <title>Complete genome sequence of producer of the glycopeptide antibiotic Aculeximycin Kutzneria albida DSM 43870T, a representative of minor genus of Pseudonocardiaceae.</title>
        <authorList>
            <person name="Rebets Y."/>
            <person name="Tokovenko B."/>
            <person name="Lushchyk I."/>
            <person name="Ruckert C."/>
            <person name="Zaburannyi N."/>
            <person name="Bechthold A."/>
            <person name="Kalinowski J."/>
            <person name="Luzhetskyy A."/>
        </authorList>
    </citation>
    <scope>NUCLEOTIDE SEQUENCE [LARGE SCALE GENOMIC DNA]</scope>
    <source>
        <strain evidence="5">DSM 43870</strain>
    </source>
</reference>
<dbReference type="InterPro" id="IPR050641">
    <property type="entry name" value="RIFMO-like"/>
</dbReference>
<dbReference type="Gene3D" id="3.40.30.120">
    <property type="match status" value="1"/>
</dbReference>
<dbReference type="InterPro" id="IPR002938">
    <property type="entry name" value="FAD-bd"/>
</dbReference>
<dbReference type="PANTHER" id="PTHR43004">
    <property type="entry name" value="TRK SYSTEM POTASSIUM UPTAKE PROTEIN"/>
    <property type="match status" value="1"/>
</dbReference>
<dbReference type="AlphaFoldDB" id="W5W3M5"/>
<organism evidence="5 6">
    <name type="scientific">Kutzneria albida DSM 43870</name>
    <dbReference type="NCBI Taxonomy" id="1449976"/>
    <lineage>
        <taxon>Bacteria</taxon>
        <taxon>Bacillati</taxon>
        <taxon>Actinomycetota</taxon>
        <taxon>Actinomycetes</taxon>
        <taxon>Pseudonocardiales</taxon>
        <taxon>Pseudonocardiaceae</taxon>
        <taxon>Kutzneria</taxon>
    </lineage>
</organism>
<accession>W5W3M5</accession>
<dbReference type="PANTHER" id="PTHR43004:SF19">
    <property type="entry name" value="BINDING MONOOXYGENASE, PUTATIVE (JCVI)-RELATED"/>
    <property type="match status" value="1"/>
</dbReference>
<evidence type="ECO:0000256" key="3">
    <source>
        <dbReference type="ARBA" id="ARBA00022827"/>
    </source>
</evidence>
<keyword evidence="6" id="KW-1185">Reference proteome</keyword>
<keyword evidence="5" id="KW-0503">Monooxygenase</keyword>
<protein>
    <submittedName>
        <fullName evidence="5">Pentachlorophenol 4-monooxygenase</fullName>
        <ecNumber evidence="5">1.14.13.50</ecNumber>
    </submittedName>
</protein>
<dbReference type="EMBL" id="CP007155">
    <property type="protein sequence ID" value="AHH95442.1"/>
    <property type="molecule type" value="Genomic_DNA"/>
</dbReference>
<dbReference type="Gene3D" id="3.30.70.2450">
    <property type="match status" value="1"/>
</dbReference>
<evidence type="ECO:0000256" key="1">
    <source>
        <dbReference type="ARBA" id="ARBA00001974"/>
    </source>
</evidence>
<dbReference type="OrthoDB" id="8670884at2"/>
<evidence type="ECO:0000259" key="4">
    <source>
        <dbReference type="Pfam" id="PF01494"/>
    </source>
</evidence>
<dbReference type="eggNOG" id="COG0654">
    <property type="taxonomic scope" value="Bacteria"/>
</dbReference>
<dbReference type="Pfam" id="PF01494">
    <property type="entry name" value="FAD_binding_3"/>
    <property type="match status" value="1"/>
</dbReference>
<keyword evidence="2" id="KW-0285">Flavoprotein</keyword>
<dbReference type="GO" id="GO:0018677">
    <property type="term" value="F:pentachlorophenol monooxygenase activity"/>
    <property type="evidence" value="ECO:0007669"/>
    <property type="project" value="UniProtKB-EC"/>
</dbReference>
<dbReference type="PRINTS" id="PR00420">
    <property type="entry name" value="RNGMNOXGNASE"/>
</dbReference>
<dbReference type="EC" id="1.14.13.50" evidence="5"/>
<dbReference type="GO" id="GO:0071949">
    <property type="term" value="F:FAD binding"/>
    <property type="evidence" value="ECO:0007669"/>
    <property type="project" value="InterPro"/>
</dbReference>
<dbReference type="KEGG" id="kal:KALB_2073"/>
<sequence>MTTQVLIAGAGPTGLTLAVDLARRGVAVRVVDRDEAFAGSRGKGLQPRTQEVLDDLGVIERTLAVGGPYPPVRGYRHEQVVWERPMAPELDPREDVPYPNTLMVPQWRTVQILRERLAELGGHVEFRTELTRFAQDDNGVTATLSRDGSTEDVRVDYLVGADGGRSGVRKGLPVEFAGQTLEQHQMFIADVRVDGLDRDHWHMWLDETCRLPLLALCPMAGTDTFQLTVPTTGGTRPGDLQELLERASGRTDLTLREVGWSSSWRANVRMVDRYRVGRVFLAGDAAHVHSPTGGQGLNTGVQDAHNLGWKLGAVLAGADQSLLDTYQAERLPVAAAVLGISTELLNKAARGDEDAMRRDDPVLKQLGLHYRDSPLSVDLRERPGALRAGDRAPDGVHGEGRLFDLFRGPQFTVLAFGDAQYEGAASITGNPAYDIAGDALVVVRPDGYIGLIASTGNQVAEYLARVRCGVVAVGA</sequence>
<dbReference type="SUPFAM" id="SSF51905">
    <property type="entry name" value="FAD/NAD(P)-binding domain"/>
    <property type="match status" value="1"/>
</dbReference>
<gene>
    <name evidence="5" type="ORF">KALB_2073</name>
</gene>
<dbReference type="HOGENOM" id="CLU_009665_20_3_11"/>
<evidence type="ECO:0000256" key="2">
    <source>
        <dbReference type="ARBA" id="ARBA00022630"/>
    </source>
</evidence>
<feature type="domain" description="FAD-binding" evidence="4">
    <location>
        <begin position="3"/>
        <end position="338"/>
    </location>
</feature>
<dbReference type="STRING" id="1449976.KALB_2073"/>
<dbReference type="RefSeq" id="WP_025355619.1">
    <property type="nucleotide sequence ID" value="NZ_CP007155.1"/>
</dbReference>
<comment type="cofactor">
    <cofactor evidence="1">
        <name>FAD</name>
        <dbReference type="ChEBI" id="CHEBI:57692"/>
    </cofactor>
</comment>
<dbReference type="Proteomes" id="UP000019225">
    <property type="component" value="Chromosome"/>
</dbReference>
<dbReference type="Gene3D" id="3.50.50.60">
    <property type="entry name" value="FAD/NAD(P)-binding domain"/>
    <property type="match status" value="1"/>
</dbReference>
<dbReference type="PATRIC" id="fig|1449976.3.peg.2067"/>
<proteinExistence type="predicted"/>
<dbReference type="InterPro" id="IPR036188">
    <property type="entry name" value="FAD/NAD-bd_sf"/>
</dbReference>
<keyword evidence="3" id="KW-0274">FAD</keyword>